<feature type="compositionally biased region" description="Basic residues" evidence="1">
    <location>
        <begin position="130"/>
        <end position="142"/>
    </location>
</feature>
<feature type="non-terminal residue" evidence="2">
    <location>
        <position position="323"/>
    </location>
</feature>
<dbReference type="EMBL" id="CADCTD010000093">
    <property type="protein sequence ID" value="CAA9254062.1"/>
    <property type="molecule type" value="Genomic_DNA"/>
</dbReference>
<proteinExistence type="predicted"/>
<reference evidence="2" key="1">
    <citation type="submission" date="2020-02" db="EMBL/GenBank/DDBJ databases">
        <authorList>
            <person name="Meier V. D."/>
        </authorList>
    </citation>
    <scope>NUCLEOTIDE SEQUENCE</scope>
    <source>
        <strain evidence="2">AVDCRST_MAG27</strain>
    </source>
</reference>
<sequence>EAARFPYSGRRQPGLRVGWSLGGPGGPGPGEAEPRLRRQCLGRFLDHRAARHREGEPRASRVRDGDDHPGPGERRRAAPHPGRAAGPQGLGRRHLRHQPGEPDRRAEPRRRAIRALHHGQRRAGEQAHALYRHGQCRRRPRRGRADEEGDARGRPRHALRRHHGCRQCPRAGAGHPRIAAGRQDRDHRCPHRRERLRPRPPQRRGCAVAREQSRHDGRALGLQHAADLPGGARGGAAGQGEDRRLRRGCADLARRRRRHHPLDRGAAALRVRLPLDEGADPRRQRRPRLDPGEQAGHRRDQGHRPDQCRRVPVLHAGPAAGQL</sequence>
<feature type="compositionally biased region" description="Basic and acidic residues" evidence="1">
    <location>
        <begin position="44"/>
        <end position="76"/>
    </location>
</feature>
<feature type="compositionally biased region" description="Basic and acidic residues" evidence="1">
    <location>
        <begin position="143"/>
        <end position="153"/>
    </location>
</feature>
<organism evidence="2">
    <name type="scientific">uncultured Craurococcus sp</name>
    <dbReference type="NCBI Taxonomy" id="1135998"/>
    <lineage>
        <taxon>Bacteria</taxon>
        <taxon>Pseudomonadati</taxon>
        <taxon>Pseudomonadota</taxon>
        <taxon>Alphaproteobacteria</taxon>
        <taxon>Acetobacterales</taxon>
        <taxon>Acetobacteraceae</taxon>
        <taxon>Craurococcus</taxon>
        <taxon>environmental samples</taxon>
    </lineage>
</organism>
<feature type="region of interest" description="Disordered" evidence="1">
    <location>
        <begin position="1"/>
        <end position="244"/>
    </location>
</feature>
<feature type="region of interest" description="Disordered" evidence="1">
    <location>
        <begin position="273"/>
        <end position="323"/>
    </location>
</feature>
<protein>
    <submittedName>
        <fullName evidence="2">Xylose ABC transporter, periplasmic xylose-binding protein XylF</fullName>
    </submittedName>
</protein>
<dbReference type="AlphaFoldDB" id="A0A6J4IM08"/>
<feature type="compositionally biased region" description="Basic residues" evidence="1">
    <location>
        <begin position="188"/>
        <end position="202"/>
    </location>
</feature>
<feature type="compositionally biased region" description="Basic residues" evidence="1">
    <location>
        <begin position="154"/>
        <end position="165"/>
    </location>
</feature>
<feature type="compositionally biased region" description="Basic residues" evidence="1">
    <location>
        <begin position="111"/>
        <end position="121"/>
    </location>
</feature>
<name>A0A6J4IM08_9PROT</name>
<evidence type="ECO:0000256" key="1">
    <source>
        <dbReference type="SAM" id="MobiDB-lite"/>
    </source>
</evidence>
<accession>A0A6J4IM08</accession>
<gene>
    <name evidence="2" type="ORF">AVDCRST_MAG27-2711</name>
</gene>
<feature type="compositionally biased region" description="Basic and acidic residues" evidence="1">
    <location>
        <begin position="273"/>
        <end position="309"/>
    </location>
</feature>
<feature type="compositionally biased region" description="Basic and acidic residues" evidence="1">
    <location>
        <begin position="98"/>
        <end position="110"/>
    </location>
</feature>
<evidence type="ECO:0000313" key="2">
    <source>
        <dbReference type="EMBL" id="CAA9254062.1"/>
    </source>
</evidence>
<feature type="compositionally biased region" description="Gly residues" evidence="1">
    <location>
        <begin position="20"/>
        <end position="29"/>
    </location>
</feature>
<feature type="non-terminal residue" evidence="2">
    <location>
        <position position="1"/>
    </location>
</feature>